<evidence type="ECO:0000313" key="2">
    <source>
        <dbReference type="EMBL" id="KAH9594281.1"/>
    </source>
</evidence>
<dbReference type="Pfam" id="PF00551">
    <property type="entry name" value="Formyl_trans_N"/>
    <property type="match status" value="1"/>
</dbReference>
<dbReference type="SUPFAM" id="SSF53328">
    <property type="entry name" value="Formyltransferase"/>
    <property type="match status" value="1"/>
</dbReference>
<dbReference type="GO" id="GO:0004479">
    <property type="term" value="F:methionyl-tRNA formyltransferase activity"/>
    <property type="evidence" value="ECO:0007669"/>
    <property type="project" value="TreeGrafter"/>
</dbReference>
<evidence type="ECO:0000313" key="3">
    <source>
        <dbReference type="Proteomes" id="UP000471633"/>
    </source>
</evidence>
<dbReference type="Gene3D" id="3.40.50.12230">
    <property type="match status" value="1"/>
</dbReference>
<feature type="domain" description="Formyl transferase N-terminal" evidence="1">
    <location>
        <begin position="27"/>
        <end position="193"/>
    </location>
</feature>
<dbReference type="PANTHER" id="PTHR11138:SF5">
    <property type="entry name" value="METHIONYL-TRNA FORMYLTRANSFERASE, MITOCHONDRIAL"/>
    <property type="match status" value="1"/>
</dbReference>
<dbReference type="PANTHER" id="PTHR11138">
    <property type="entry name" value="METHIONYL-TRNA FORMYLTRANSFERASE"/>
    <property type="match status" value="1"/>
</dbReference>
<gene>
    <name evidence="2" type="ORF">MS3_00005101</name>
</gene>
<sequence length="250" mass="28836">MNSSYLFKLPFTCPSQFPIFTRSIISVVFFGSDHYSLPHLHALEERQSQHKDIRLLFVVTTSDKTPVRYHCIQNKIDHVIWPRTLTNNSIIINAVSQRIDKLKSINSLDKPEKLLGVIVSFGRFLPSSLLSLFNYGCFNIHPSLLPRWKGSNPLLYTLLADDKVTGITLFRLNPMHTTFDSGSVLYQKSIRLPRNKNTMLTPNQLATYLMPHSINAMFEVRSSWIRFHTLQSNTLTNCLYIYAVIFQSRL</sequence>
<dbReference type="Proteomes" id="UP000471633">
    <property type="component" value="Unassembled WGS sequence"/>
</dbReference>
<dbReference type="AlphaFoldDB" id="A0A922LUJ7"/>
<comment type="caution">
    <text evidence="2">The sequence shown here is derived from an EMBL/GenBank/DDBJ whole genome shotgun (WGS) entry which is preliminary data.</text>
</comment>
<accession>A0A922LUJ7</accession>
<dbReference type="InterPro" id="IPR002376">
    <property type="entry name" value="Formyl_transf_N"/>
</dbReference>
<dbReference type="RefSeq" id="XP_051073422.1">
    <property type="nucleotide sequence ID" value="XM_051213131.1"/>
</dbReference>
<organism evidence="2 3">
    <name type="scientific">Schistosoma haematobium</name>
    <name type="common">Blood fluke</name>
    <dbReference type="NCBI Taxonomy" id="6185"/>
    <lineage>
        <taxon>Eukaryota</taxon>
        <taxon>Metazoa</taxon>
        <taxon>Spiralia</taxon>
        <taxon>Lophotrochozoa</taxon>
        <taxon>Platyhelminthes</taxon>
        <taxon>Trematoda</taxon>
        <taxon>Digenea</taxon>
        <taxon>Strigeidida</taxon>
        <taxon>Schistosomatoidea</taxon>
        <taxon>Schistosomatidae</taxon>
        <taxon>Schistosoma</taxon>
    </lineage>
</organism>
<protein>
    <recommendedName>
        <fullName evidence="1">Formyl transferase N-terminal domain-containing protein</fullName>
    </recommendedName>
</protein>
<dbReference type="KEGG" id="shx:MS3_00005101"/>
<dbReference type="EMBL" id="AMPZ03000001">
    <property type="protein sequence ID" value="KAH9594281.1"/>
    <property type="molecule type" value="Genomic_DNA"/>
</dbReference>
<reference evidence="2" key="4">
    <citation type="journal article" date="2022" name="PLoS Pathog.">
        <title>Chromosome-level genome of Schistosoma haematobium underpins genome-wide explorations of molecular variation.</title>
        <authorList>
            <person name="Stroehlein A.J."/>
            <person name="Korhonen P.K."/>
            <person name="Lee V.V."/>
            <person name="Ralph S.A."/>
            <person name="Mentink-Kane M."/>
            <person name="You H."/>
            <person name="McManus D.P."/>
            <person name="Tchuente L.T."/>
            <person name="Stothard J.R."/>
            <person name="Kaur P."/>
            <person name="Dudchenko O."/>
            <person name="Aiden E.L."/>
            <person name="Yang B."/>
            <person name="Yang H."/>
            <person name="Emery A.M."/>
            <person name="Webster B.L."/>
            <person name="Brindley P.J."/>
            <person name="Rollinson D."/>
            <person name="Chang B.C.H."/>
            <person name="Gasser R.B."/>
            <person name="Young N.D."/>
        </authorList>
    </citation>
    <scope>NUCLEOTIDE SEQUENCE</scope>
</reference>
<name>A0A922LUJ7_SCHHA</name>
<dbReference type="GeneID" id="24591706"/>
<dbReference type="InterPro" id="IPR036477">
    <property type="entry name" value="Formyl_transf_N_sf"/>
</dbReference>
<evidence type="ECO:0000259" key="1">
    <source>
        <dbReference type="Pfam" id="PF00551"/>
    </source>
</evidence>
<reference evidence="2" key="1">
    <citation type="journal article" date="2012" name="Nat. Genet.">
        <title>Whole-genome sequence of Schistosoma haematobium.</title>
        <authorList>
            <person name="Young N.D."/>
            <person name="Jex A.R."/>
            <person name="Li B."/>
            <person name="Liu S."/>
            <person name="Yang L."/>
            <person name="Xiong Z."/>
            <person name="Li Y."/>
            <person name="Cantacessi C."/>
            <person name="Hall R.S."/>
            <person name="Xu X."/>
            <person name="Chen F."/>
            <person name="Wu X."/>
            <person name="Zerlotini A."/>
            <person name="Oliveira G."/>
            <person name="Hofmann A."/>
            <person name="Zhang G."/>
            <person name="Fang X."/>
            <person name="Kang Y."/>
            <person name="Campbell B.E."/>
            <person name="Loukas A."/>
            <person name="Ranganathan S."/>
            <person name="Rollinson D."/>
            <person name="Rinaldi G."/>
            <person name="Brindley P.J."/>
            <person name="Yang H."/>
            <person name="Wang J."/>
            <person name="Wang J."/>
            <person name="Gasser R.B."/>
        </authorList>
    </citation>
    <scope>NUCLEOTIDE SEQUENCE</scope>
</reference>
<reference evidence="2" key="3">
    <citation type="submission" date="2021-06" db="EMBL/GenBank/DDBJ databases">
        <title>Chromosome-level genome assembly for S. haematobium.</title>
        <authorList>
            <person name="Stroehlein A.J."/>
        </authorList>
    </citation>
    <scope>NUCLEOTIDE SEQUENCE</scope>
</reference>
<dbReference type="CTD" id="24591706"/>
<reference evidence="2" key="2">
    <citation type="journal article" date="2019" name="Gigascience">
        <title>High-quality Schistosoma haematobium genome achieved by single-molecule and long-range sequencing.</title>
        <authorList>
            <person name="Stroehlein A.J."/>
            <person name="Korhonen P.K."/>
            <person name="Chong T.M."/>
            <person name="Lim Y.L."/>
            <person name="Chan K.G."/>
            <person name="Webster B."/>
            <person name="Rollinson D."/>
            <person name="Brindley P.J."/>
            <person name="Gasser R.B."/>
            <person name="Young N.D."/>
        </authorList>
    </citation>
    <scope>NUCLEOTIDE SEQUENCE</scope>
</reference>
<dbReference type="GO" id="GO:0005739">
    <property type="term" value="C:mitochondrion"/>
    <property type="evidence" value="ECO:0007669"/>
    <property type="project" value="TreeGrafter"/>
</dbReference>
<proteinExistence type="predicted"/>
<keyword evidence="3" id="KW-1185">Reference proteome</keyword>